<keyword evidence="3" id="KW-1185">Reference proteome</keyword>
<dbReference type="EMBL" id="FRAE01000075">
    <property type="protein sequence ID" value="SHK47035.1"/>
    <property type="molecule type" value="Genomic_DNA"/>
</dbReference>
<dbReference type="OrthoDB" id="9796740at2"/>
<evidence type="ECO:0000259" key="1">
    <source>
        <dbReference type="Pfam" id="PF10135"/>
    </source>
</evidence>
<keyword evidence="2" id="KW-0969">Cilium</keyword>
<proteinExistence type="predicted"/>
<organism evidence="2 3">
    <name type="scientific">Tepidibacter formicigenes DSM 15518</name>
    <dbReference type="NCBI Taxonomy" id="1123349"/>
    <lineage>
        <taxon>Bacteria</taxon>
        <taxon>Bacillati</taxon>
        <taxon>Bacillota</taxon>
        <taxon>Clostridia</taxon>
        <taxon>Peptostreptococcales</taxon>
        <taxon>Peptostreptococcaceae</taxon>
        <taxon>Tepidibacter</taxon>
    </lineage>
</organism>
<keyword evidence="2" id="KW-0282">Flagellum</keyword>
<gene>
    <name evidence="2" type="ORF">SAMN02744037_02407</name>
</gene>
<keyword evidence="2" id="KW-0966">Cell projection</keyword>
<dbReference type="RefSeq" id="WP_072890318.1">
    <property type="nucleotide sequence ID" value="NZ_FRAE01000075.1"/>
</dbReference>
<dbReference type="STRING" id="1123349.SAMN02744037_02407"/>
<dbReference type="AlphaFoldDB" id="A0A1M6SQS3"/>
<protein>
    <submittedName>
        <fullName evidence="2">Flagellar protein FlgJ</fullName>
    </submittedName>
</protein>
<evidence type="ECO:0000313" key="2">
    <source>
        <dbReference type="EMBL" id="SHK47035.1"/>
    </source>
</evidence>
<dbReference type="Proteomes" id="UP000242497">
    <property type="component" value="Unassembled WGS sequence"/>
</dbReference>
<feature type="domain" description="Flagellar protein FlgJ N-terminal" evidence="1">
    <location>
        <begin position="41"/>
        <end position="89"/>
    </location>
</feature>
<accession>A0A1M6SQS3</accession>
<reference evidence="3" key="1">
    <citation type="submission" date="2016-11" db="EMBL/GenBank/DDBJ databases">
        <authorList>
            <person name="Varghese N."/>
            <person name="Submissions S."/>
        </authorList>
    </citation>
    <scope>NUCLEOTIDE SEQUENCE [LARGE SCALE GENOMIC DNA]</scope>
    <source>
        <strain evidence="3">DSM 15518</strain>
    </source>
</reference>
<dbReference type="Pfam" id="PF10135">
    <property type="entry name" value="Rod-binding"/>
    <property type="match status" value="1"/>
</dbReference>
<name>A0A1M6SQS3_9FIRM</name>
<evidence type="ECO:0000313" key="3">
    <source>
        <dbReference type="Proteomes" id="UP000242497"/>
    </source>
</evidence>
<dbReference type="InterPro" id="IPR019301">
    <property type="entry name" value="Flagellar_prot_FlgJ_N"/>
</dbReference>
<sequence length="97" mass="11353">MQVNNRNLDILKSKVKNNKDDKELMKTCKELEAEFVKIMFKEMKKTVPKDSLMQKSSGREIFEDLYTDELANKTSKDSSLGLAKLIYEQFTKTNIKR</sequence>